<gene>
    <name evidence="5" type="ORF">NP493_246g00048</name>
</gene>
<dbReference type="Proteomes" id="UP001209878">
    <property type="component" value="Unassembled WGS sequence"/>
</dbReference>
<dbReference type="GO" id="GO:0005886">
    <property type="term" value="C:plasma membrane"/>
    <property type="evidence" value="ECO:0007669"/>
    <property type="project" value="TreeGrafter"/>
</dbReference>
<dbReference type="Gene3D" id="3.40.390.10">
    <property type="entry name" value="Collagenase (Catalytic Domain)"/>
    <property type="match status" value="1"/>
</dbReference>
<feature type="domain" description="Disintegrin" evidence="3">
    <location>
        <begin position="473"/>
        <end position="571"/>
    </location>
</feature>
<feature type="binding site" evidence="1">
    <location>
        <position position="408"/>
    </location>
    <ligand>
        <name>Zn(2+)</name>
        <dbReference type="ChEBI" id="CHEBI:29105"/>
        <note>catalytic</note>
    </ligand>
</feature>
<evidence type="ECO:0000259" key="3">
    <source>
        <dbReference type="PROSITE" id="PS50214"/>
    </source>
</evidence>
<dbReference type="PROSITE" id="PS50215">
    <property type="entry name" value="ADAM_MEPRO"/>
    <property type="match status" value="1"/>
</dbReference>
<keyword evidence="6" id="KW-1185">Reference proteome</keyword>
<dbReference type="PANTHER" id="PTHR45702">
    <property type="entry name" value="ADAM10/ADAM17 METALLOPEPTIDASE FAMILY MEMBER"/>
    <property type="match status" value="1"/>
</dbReference>
<dbReference type="PROSITE" id="PS50214">
    <property type="entry name" value="DISINTEGRIN_2"/>
    <property type="match status" value="1"/>
</dbReference>
<dbReference type="PANTHER" id="PTHR45702:SF2">
    <property type="entry name" value="KUZBANIAN, ISOFORM A"/>
    <property type="match status" value="1"/>
</dbReference>
<organism evidence="5 6">
    <name type="scientific">Ridgeia piscesae</name>
    <name type="common">Tubeworm</name>
    <dbReference type="NCBI Taxonomy" id="27915"/>
    <lineage>
        <taxon>Eukaryota</taxon>
        <taxon>Metazoa</taxon>
        <taxon>Spiralia</taxon>
        <taxon>Lophotrochozoa</taxon>
        <taxon>Annelida</taxon>
        <taxon>Polychaeta</taxon>
        <taxon>Sedentaria</taxon>
        <taxon>Canalipalpata</taxon>
        <taxon>Sabellida</taxon>
        <taxon>Siboglinidae</taxon>
        <taxon>Ridgeia</taxon>
    </lineage>
</organism>
<dbReference type="InterPro" id="IPR001762">
    <property type="entry name" value="Disintegrin_dom"/>
</dbReference>
<protein>
    <recommendedName>
        <fullName evidence="7">Disintegrin and metalloproteinase domain-containing protein 10-like</fullName>
    </recommendedName>
</protein>
<dbReference type="InterPro" id="IPR001590">
    <property type="entry name" value="Peptidase_M12B"/>
</dbReference>
<evidence type="ECO:0000313" key="6">
    <source>
        <dbReference type="Proteomes" id="UP001209878"/>
    </source>
</evidence>
<keyword evidence="2" id="KW-0732">Signal</keyword>
<dbReference type="GO" id="GO:0046872">
    <property type="term" value="F:metal ion binding"/>
    <property type="evidence" value="ECO:0007669"/>
    <property type="project" value="UniProtKB-KW"/>
</dbReference>
<dbReference type="AlphaFoldDB" id="A0AAD9UD67"/>
<feature type="signal peptide" evidence="2">
    <location>
        <begin position="1"/>
        <end position="24"/>
    </location>
</feature>
<dbReference type="GO" id="GO:0006509">
    <property type="term" value="P:membrane protein ectodomain proteolysis"/>
    <property type="evidence" value="ECO:0007669"/>
    <property type="project" value="TreeGrafter"/>
</dbReference>
<dbReference type="InterPro" id="IPR024079">
    <property type="entry name" value="MetalloPept_cat_dom_sf"/>
</dbReference>
<feature type="chain" id="PRO_5041968795" description="Disintegrin and metalloproteinase domain-containing protein 10-like" evidence="2">
    <location>
        <begin position="25"/>
        <end position="822"/>
    </location>
</feature>
<accession>A0AAD9UD67</accession>
<evidence type="ECO:0000256" key="1">
    <source>
        <dbReference type="PROSITE-ProRule" id="PRU00276"/>
    </source>
</evidence>
<name>A0AAD9UD67_RIDPI</name>
<proteinExistence type="predicted"/>
<dbReference type="GO" id="GO:0007219">
    <property type="term" value="P:Notch signaling pathway"/>
    <property type="evidence" value="ECO:0007669"/>
    <property type="project" value="TreeGrafter"/>
</dbReference>
<sequence>MKQCMNRIRVFVILICGVTTTVRGTTRLHTNGTGLDPVSAPVTLSLPSLPPFRGRATCHYLTDHIICYENASLYMTHSTGQGQEIKICFTAFSRRFDLILQRIEPSTVLSSHKLNITIIGLHTQSRQTVDIRQYYTGRLLGEHSRFFGHFQNGVLYGEIYTGAETYFVEPFERYFKSAEANHLKVVVYREQDIMQLTHSLGTHYKSIATGHQHENLSIFYHKEETVHFQRHRQKRHPAQTGHKACGLKIIVDYNFYKYYCDGSVMKTVDEIVYAVTTASTIFRTMDFDSDGKPDIIGFTIKEIVLHERNSSWYYLSESENPLQVLSTFTKYDLSDYCLGVLFTYHELKDGVLGLAWRASSSWHGRPGGICGSPGSARSLNSLIVTADCYGSPVPRWLLAMSLTHELGHSFGSQHDNSSNPECFPDSYSGNYIMSDHITYRLKPNNKKFSKCSLLQMSPVVFYKSHCFETLSVASLCGNYMLDPGEGCDCGPVPDQCHFVDPCCVPQTAGQSGCRVATELGKNCSARASACCSQDCQVETRSTICRNATECTEAAFCNGIDFDCPETMPRPDGTLCMGGMRVCVHGDCILSRCRRYGWEDCQCLEKTSEFCQFCCRHFSAQPVCVPAYTISRTDDLLEPVYKPFGEMCGNEVGYCNNEHVCVTGYTRACVEIMKHAFNFTSNEVFVNWLLNQWFLVLFAVSSAALCCAMLHMYTSSLNTFTLTPYMTGREIALKENIRTENVSLADQLLDLESSYLWKLSNLTKGSTITMVMGITRLYYLFPTVPNAVLTEVINSSSCEELAVRWLLLKGYPMRKLPPQLPKC</sequence>
<feature type="active site" evidence="1">
    <location>
        <position position="405"/>
    </location>
</feature>
<feature type="domain" description="Peptidase M12B" evidence="4">
    <location>
        <begin position="243"/>
        <end position="460"/>
    </location>
</feature>
<dbReference type="SUPFAM" id="SSF55486">
    <property type="entry name" value="Metalloproteases ('zincins'), catalytic domain"/>
    <property type="match status" value="1"/>
</dbReference>
<dbReference type="InterPro" id="IPR051489">
    <property type="entry name" value="ADAM_Metalloproteinase"/>
</dbReference>
<reference evidence="5" key="1">
    <citation type="journal article" date="2023" name="Mol. Biol. Evol.">
        <title>Third-Generation Sequencing Reveals the Adaptive Role of the Epigenome in Three Deep-Sea Polychaetes.</title>
        <authorList>
            <person name="Perez M."/>
            <person name="Aroh O."/>
            <person name="Sun Y."/>
            <person name="Lan Y."/>
            <person name="Juniper S.K."/>
            <person name="Young C.R."/>
            <person name="Angers B."/>
            <person name="Qian P.Y."/>
        </authorList>
    </citation>
    <scope>NUCLEOTIDE SEQUENCE</scope>
    <source>
        <strain evidence="5">R07B-5</strain>
    </source>
</reference>
<feature type="binding site" evidence="1">
    <location>
        <position position="414"/>
    </location>
    <ligand>
        <name>Zn(2+)</name>
        <dbReference type="ChEBI" id="CHEBI:29105"/>
        <note>catalytic</note>
    </ligand>
</feature>
<dbReference type="GO" id="GO:0004222">
    <property type="term" value="F:metalloendopeptidase activity"/>
    <property type="evidence" value="ECO:0007669"/>
    <property type="project" value="InterPro"/>
</dbReference>
<evidence type="ECO:0000313" key="5">
    <source>
        <dbReference type="EMBL" id="KAK2185058.1"/>
    </source>
</evidence>
<dbReference type="Pfam" id="PF13688">
    <property type="entry name" value="Reprolysin_5"/>
    <property type="match status" value="1"/>
</dbReference>
<keyword evidence="1" id="KW-0479">Metal-binding</keyword>
<dbReference type="SMART" id="SM00050">
    <property type="entry name" value="DISIN"/>
    <property type="match status" value="1"/>
</dbReference>
<dbReference type="EMBL" id="JAODUO010000245">
    <property type="protein sequence ID" value="KAK2185058.1"/>
    <property type="molecule type" value="Genomic_DNA"/>
</dbReference>
<dbReference type="InterPro" id="IPR036436">
    <property type="entry name" value="Disintegrin_dom_sf"/>
</dbReference>
<evidence type="ECO:0000259" key="4">
    <source>
        <dbReference type="PROSITE" id="PS50215"/>
    </source>
</evidence>
<keyword evidence="1" id="KW-0862">Zinc</keyword>
<comment type="caution">
    <text evidence="5">The sequence shown here is derived from an EMBL/GenBank/DDBJ whole genome shotgun (WGS) entry which is preliminary data.</text>
</comment>
<dbReference type="Gene3D" id="4.10.70.10">
    <property type="entry name" value="Disintegrin domain"/>
    <property type="match status" value="1"/>
</dbReference>
<dbReference type="SUPFAM" id="SSF57552">
    <property type="entry name" value="Blood coagulation inhibitor (disintegrin)"/>
    <property type="match status" value="1"/>
</dbReference>
<evidence type="ECO:0000256" key="2">
    <source>
        <dbReference type="SAM" id="SignalP"/>
    </source>
</evidence>
<feature type="binding site" evidence="1">
    <location>
        <position position="404"/>
    </location>
    <ligand>
        <name>Zn(2+)</name>
        <dbReference type="ChEBI" id="CHEBI:29105"/>
        <note>catalytic</note>
    </ligand>
</feature>
<comment type="caution">
    <text evidence="1">Lacks conserved residue(s) required for the propagation of feature annotation.</text>
</comment>
<evidence type="ECO:0008006" key="7">
    <source>
        <dbReference type="Google" id="ProtNLM"/>
    </source>
</evidence>